<dbReference type="AlphaFoldDB" id="A0AAP6RTX9"/>
<organism evidence="3">
    <name type="scientific">Serratia marcescens</name>
    <dbReference type="NCBI Taxonomy" id="615"/>
    <lineage>
        <taxon>Bacteria</taxon>
        <taxon>Pseudomonadati</taxon>
        <taxon>Pseudomonadota</taxon>
        <taxon>Gammaproteobacteria</taxon>
        <taxon>Enterobacterales</taxon>
        <taxon>Yersiniaceae</taxon>
        <taxon>Serratia</taxon>
    </lineage>
</organism>
<evidence type="ECO:0000313" key="3">
    <source>
        <dbReference type="EMBL" id="POP15347.1"/>
    </source>
</evidence>
<evidence type="ECO:0000313" key="4">
    <source>
        <dbReference type="Proteomes" id="UP000237365"/>
    </source>
</evidence>
<dbReference type="Proteomes" id="UP000237365">
    <property type="component" value="Unassembled WGS sequence"/>
</dbReference>
<sequence length="302" mass="34209">MKNRSASWHFYKLYIGSHHDGMDFLITQGLTQALAYAPDSPWFFLRYIDEKGLHLRVRFLLQEKDSQRLETAIYAALHDALNSLPLRPANLWTPLVSFRGNTPFPTHELPVHCERAEYEPETDVYGGETGIGIAEALFHQSSDIARAILLAEAGGGMTRKEFALPLMLAMLETFIPVARRSAFLESFSTFWLAGSADIGMIKNSFTDRAWELIDENSVLLSPQIRQDAQSAELVDRWQSALDQTRRNYERHCERYSDGLAKNLAFQFMHLMNNRLGLSTLDEAWLAVLLSKSLESGVIHASS</sequence>
<dbReference type="NCBIfam" id="TIGR03891">
    <property type="entry name" value="thiopep_ocin"/>
    <property type="match status" value="1"/>
</dbReference>
<dbReference type="GeneID" id="64307068"/>
<reference evidence="3" key="1">
    <citation type="submission" date="2018-01" db="EMBL/GenBank/DDBJ databases">
        <title>The opportunistic pathogen Serratia marcescens is an overlooked threat to honeybees.</title>
        <authorList>
            <person name="Raymann K."/>
            <person name="Shaffer Z."/>
            <person name="Coon K."/>
            <person name="Salisbury S."/>
            <person name="Moran N.A."/>
        </authorList>
    </citation>
    <scope>NUCLEOTIDE SEQUENCE [LARGE SCALE GENOMIC DNA]</scope>
    <source>
        <strain evidence="3">KZ19</strain>
    </source>
</reference>
<dbReference type="EMBL" id="PQGI01000013">
    <property type="protein sequence ID" value="POP15347.1"/>
    <property type="molecule type" value="Genomic_DNA"/>
</dbReference>
<protein>
    <submittedName>
        <fullName evidence="2">Thiopeptide-type bacteriocin biosynthesis protein</fullName>
    </submittedName>
</protein>
<proteinExistence type="predicted"/>
<accession>A0AAP6RTX9</accession>
<feature type="domain" description="Thiopeptide-type bacteriocin biosynthesis" evidence="1">
    <location>
        <begin position="8"/>
        <end position="292"/>
    </location>
</feature>
<gene>
    <name evidence="2" type="ORF">C3R40_004525</name>
    <name evidence="3" type="ORF">C3R40_17630</name>
</gene>
<name>A0AAP6RTX9_SERMA</name>
<comment type="caution">
    <text evidence="3">The sequence shown here is derived from an EMBL/GenBank/DDBJ whole genome shotgun (WGS) entry which is preliminary data.</text>
</comment>
<reference evidence="2 4" key="2">
    <citation type="submission" date="2024-07" db="EMBL/GenBank/DDBJ databases">
        <title>Making a pathogen? Evaluating the impact of protist predation on the evolution of virulence in Serratia marcescens.</title>
        <authorList>
            <person name="Hopkins H."/>
            <person name="Lopezguerra C."/>
            <person name="Lau M.-J."/>
        </authorList>
    </citation>
    <scope>NUCLEOTIDE SEQUENCE [LARGE SCALE GENOMIC DNA]</scope>
    <source>
        <strain evidence="2 4">KZ19</strain>
    </source>
</reference>
<dbReference type="RefSeq" id="WP_071841623.1">
    <property type="nucleotide sequence ID" value="NZ_CAMIQF010000001.1"/>
</dbReference>
<reference evidence="2 4" key="3">
    <citation type="submission" date="2024-07" db="EMBL/GenBank/DDBJ databases">
        <authorList>
            <person name="Raymann K."/>
        </authorList>
    </citation>
    <scope>NUCLEOTIDE SEQUENCE [LARGE SCALE GENOMIC DNA]</scope>
    <source>
        <strain evidence="2 4">KZ19</strain>
    </source>
</reference>
<dbReference type="EMBL" id="PQGI02000001">
    <property type="protein sequence ID" value="MEX3185881.1"/>
    <property type="molecule type" value="Genomic_DNA"/>
</dbReference>
<dbReference type="Pfam" id="PF14028">
    <property type="entry name" value="Lant_dehydr_C"/>
    <property type="match status" value="1"/>
</dbReference>
<evidence type="ECO:0000259" key="1">
    <source>
        <dbReference type="Pfam" id="PF14028"/>
    </source>
</evidence>
<evidence type="ECO:0000313" key="2">
    <source>
        <dbReference type="EMBL" id="MEX3185881.1"/>
    </source>
</evidence>
<dbReference type="InterPro" id="IPR023809">
    <property type="entry name" value="Thiopep_bacteriocin_synth_dom"/>
</dbReference>